<dbReference type="GO" id="GO:0016020">
    <property type="term" value="C:membrane"/>
    <property type="evidence" value="ECO:0007669"/>
    <property type="project" value="UniProtKB-SubCell"/>
</dbReference>
<dbReference type="InterPro" id="IPR002549">
    <property type="entry name" value="AI-2E-like"/>
</dbReference>
<comment type="similarity">
    <text evidence="2">Belongs to the autoinducer-2 exporter (AI-2E) (TC 2.A.86) family.</text>
</comment>
<dbReference type="OrthoDB" id="263929at2759"/>
<dbReference type="EMBL" id="MKKU01000601">
    <property type="protein sequence ID" value="RNF06349.1"/>
    <property type="molecule type" value="Genomic_DNA"/>
</dbReference>
<feature type="transmembrane region" description="Helical" evidence="7">
    <location>
        <begin position="77"/>
        <end position="98"/>
    </location>
</feature>
<feature type="transmembrane region" description="Helical" evidence="7">
    <location>
        <begin position="454"/>
        <end position="479"/>
    </location>
</feature>
<keyword evidence="3 7" id="KW-0812">Transmembrane</keyword>
<evidence type="ECO:0000256" key="4">
    <source>
        <dbReference type="ARBA" id="ARBA00022989"/>
    </source>
</evidence>
<organism evidence="8 9">
    <name type="scientific">Trypanosoma conorhini</name>
    <dbReference type="NCBI Taxonomy" id="83891"/>
    <lineage>
        <taxon>Eukaryota</taxon>
        <taxon>Discoba</taxon>
        <taxon>Euglenozoa</taxon>
        <taxon>Kinetoplastea</taxon>
        <taxon>Metakinetoplastina</taxon>
        <taxon>Trypanosomatida</taxon>
        <taxon>Trypanosomatidae</taxon>
        <taxon>Trypanosoma</taxon>
    </lineage>
</organism>
<feature type="region of interest" description="Disordered" evidence="6">
    <location>
        <begin position="670"/>
        <end position="691"/>
    </location>
</feature>
<reference evidence="8 9" key="1">
    <citation type="journal article" date="2018" name="BMC Genomics">
        <title>Genomic comparison of Trypanosoma conorhini and Trypanosoma rangeli to Trypanosoma cruzi strains of high and low virulence.</title>
        <authorList>
            <person name="Bradwell K.R."/>
            <person name="Koparde V.N."/>
            <person name="Matveyev A.V."/>
            <person name="Serrano M.G."/>
            <person name="Alves J.M."/>
            <person name="Parikh H."/>
            <person name="Huang B."/>
            <person name="Lee V."/>
            <person name="Espinosa-Alvarez O."/>
            <person name="Ortiz P.A."/>
            <person name="Costa-Martins A.G."/>
            <person name="Teixeira M.M."/>
            <person name="Buck G.A."/>
        </authorList>
    </citation>
    <scope>NUCLEOTIDE SEQUENCE [LARGE SCALE GENOMIC DNA]</scope>
    <source>
        <strain evidence="8 9">025E</strain>
    </source>
</reference>
<evidence type="ECO:0000256" key="6">
    <source>
        <dbReference type="SAM" id="MobiDB-lite"/>
    </source>
</evidence>
<accession>A0A3R7KH17</accession>
<feature type="transmembrane region" description="Helical" evidence="7">
    <location>
        <begin position="516"/>
        <end position="535"/>
    </location>
</feature>
<feature type="compositionally biased region" description="Basic and acidic residues" evidence="6">
    <location>
        <begin position="677"/>
        <end position="691"/>
    </location>
</feature>
<feature type="transmembrane region" description="Helical" evidence="7">
    <location>
        <begin position="272"/>
        <end position="290"/>
    </location>
</feature>
<keyword evidence="5 7" id="KW-0472">Membrane</keyword>
<evidence type="ECO:0000256" key="7">
    <source>
        <dbReference type="SAM" id="Phobius"/>
    </source>
</evidence>
<name>A0A3R7KH17_9TRYP</name>
<dbReference type="RefSeq" id="XP_029225439.1">
    <property type="nucleotide sequence ID" value="XM_029374449.1"/>
</dbReference>
<evidence type="ECO:0000256" key="1">
    <source>
        <dbReference type="ARBA" id="ARBA00004141"/>
    </source>
</evidence>
<sequence>MKRQPAEATLPSKTSLVREKSKLVSLPSTRSSSSTRTLLTPAGMFTPQVTTKVGLNVVPHADSLAVGHVYKRNWSQVVLGSTSGLMLIMVLAMLYSLYVLCLPYGDSISFGILLSVVLHPKSNLEYSASCSARRRCVEKMRRLHQEWASRSTLSGVVGSLLSLGYFFMYASMQGVMFLGLNKLFLGSQRRRNGAGCAGKAKHGTVAQDAFHVSTPVERAFLRLLTVGILVVVAHSTIGCFFFFQLHAVLLAVFALAVVVLPEERFAAVMWRLWRTALVLFFVVALSYNMALDVLSVSDAVKRATSAVVHARHRWSNGRTSALAVGNTSVADTAEVRNSSTAGIEEMIVTKLQQTVLKELADTLKHSNATELAVAVRQFISPLLTTFPSELSIGSLQNKSREVYTSLFQRGGPLRKVDWVSVLQNSLQRWRPVVISLTQLLFELGSNMMGLFDSVYAGILFVCVLRYFLQLEHTILYYVVAKMLRVIHPRDGERHARIIEREITVSFRTLLQSFWHLSWFHFCITFCLFSAWSFPTPFFFGAVSTLTAVFPLTPKWISPVACAFGFVLFNAVSTYGFLGAVVDRRVWSCLLAFLASYLDEWLLCVSRGLRGDSLKDAAGVEREQLPTFVIGTAVVLGYVRYGVRGILLGPMTVIVAKVLFDNWDMVTACETPPPELRGTTEEKPTARHPREA</sequence>
<keyword evidence="9" id="KW-1185">Reference proteome</keyword>
<comment type="subcellular location">
    <subcellularLocation>
        <location evidence="1">Membrane</location>
        <topology evidence="1">Multi-pass membrane protein</topology>
    </subcellularLocation>
</comment>
<dbReference type="AlphaFoldDB" id="A0A3R7KH17"/>
<dbReference type="PANTHER" id="PTHR21716:SF4">
    <property type="entry name" value="TRANSMEMBRANE PROTEIN 245"/>
    <property type="match status" value="1"/>
</dbReference>
<evidence type="ECO:0000256" key="5">
    <source>
        <dbReference type="ARBA" id="ARBA00023136"/>
    </source>
</evidence>
<protein>
    <submittedName>
        <fullName evidence="8">Trypanosoma vivax</fullName>
    </submittedName>
</protein>
<evidence type="ECO:0000313" key="9">
    <source>
        <dbReference type="Proteomes" id="UP000284403"/>
    </source>
</evidence>
<comment type="caution">
    <text evidence="8">The sequence shown here is derived from an EMBL/GenBank/DDBJ whole genome shotgun (WGS) entry which is preliminary data.</text>
</comment>
<keyword evidence="4 7" id="KW-1133">Transmembrane helix</keyword>
<feature type="transmembrane region" description="Helical" evidence="7">
    <location>
        <begin position="219"/>
        <end position="237"/>
    </location>
</feature>
<gene>
    <name evidence="8" type="ORF">Tco025E_07584</name>
</gene>
<feature type="transmembrane region" description="Helical" evidence="7">
    <location>
        <begin position="555"/>
        <end position="577"/>
    </location>
</feature>
<evidence type="ECO:0000313" key="8">
    <source>
        <dbReference type="EMBL" id="RNF06349.1"/>
    </source>
</evidence>
<evidence type="ECO:0000256" key="2">
    <source>
        <dbReference type="ARBA" id="ARBA00009773"/>
    </source>
</evidence>
<dbReference type="Proteomes" id="UP000284403">
    <property type="component" value="Unassembled WGS sequence"/>
</dbReference>
<feature type="transmembrane region" description="Helical" evidence="7">
    <location>
        <begin position="243"/>
        <end position="260"/>
    </location>
</feature>
<feature type="transmembrane region" description="Helical" evidence="7">
    <location>
        <begin position="156"/>
        <end position="180"/>
    </location>
</feature>
<proteinExistence type="inferred from homology"/>
<evidence type="ECO:0000256" key="3">
    <source>
        <dbReference type="ARBA" id="ARBA00022692"/>
    </source>
</evidence>
<dbReference type="PANTHER" id="PTHR21716">
    <property type="entry name" value="TRANSMEMBRANE PROTEIN"/>
    <property type="match status" value="1"/>
</dbReference>
<dbReference type="GeneID" id="40321195"/>